<dbReference type="PANTHER" id="PTHR14187">
    <property type="entry name" value="ALPHA KINASE/ELONGATION FACTOR 2 KINASE"/>
    <property type="match status" value="1"/>
</dbReference>
<gene>
    <name evidence="1" type="ORF">BJX66DRAFT_151741</name>
</gene>
<dbReference type="Gene3D" id="3.30.420.40">
    <property type="match status" value="2"/>
</dbReference>
<dbReference type="InterPro" id="IPR043129">
    <property type="entry name" value="ATPase_NBD"/>
</dbReference>
<dbReference type="PANTHER" id="PTHR14187:SF79">
    <property type="entry name" value="HSP70 FAMILY PROTEIN (AFU_ORTHOLOGUE AFUA_1G15200)"/>
    <property type="match status" value="1"/>
</dbReference>
<evidence type="ECO:0000313" key="2">
    <source>
        <dbReference type="Proteomes" id="UP001610563"/>
    </source>
</evidence>
<evidence type="ECO:0008006" key="3">
    <source>
        <dbReference type="Google" id="ProtNLM"/>
    </source>
</evidence>
<dbReference type="CDD" id="cd10170">
    <property type="entry name" value="ASKHA_NBD_HSP70"/>
    <property type="match status" value="1"/>
</dbReference>
<reference evidence="1 2" key="1">
    <citation type="submission" date="2024-07" db="EMBL/GenBank/DDBJ databases">
        <title>Section-level genome sequencing and comparative genomics of Aspergillus sections Usti and Cavernicolus.</title>
        <authorList>
            <consortium name="Lawrence Berkeley National Laboratory"/>
            <person name="Nybo J.L."/>
            <person name="Vesth T.C."/>
            <person name="Theobald S."/>
            <person name="Frisvad J.C."/>
            <person name="Larsen T.O."/>
            <person name="Kjaerboelling I."/>
            <person name="Rothschild-Mancinelli K."/>
            <person name="Lyhne E.K."/>
            <person name="Kogle M.E."/>
            <person name="Barry K."/>
            <person name="Clum A."/>
            <person name="Na H."/>
            <person name="Ledsgaard L."/>
            <person name="Lin J."/>
            <person name="Lipzen A."/>
            <person name="Kuo A."/>
            <person name="Riley R."/>
            <person name="Mondo S."/>
            <person name="Labutti K."/>
            <person name="Haridas S."/>
            <person name="Pangalinan J."/>
            <person name="Salamov A.A."/>
            <person name="Simmons B.A."/>
            <person name="Magnuson J.K."/>
            <person name="Chen J."/>
            <person name="Drula E."/>
            <person name="Henrissat B."/>
            <person name="Wiebenga A."/>
            <person name="Lubbers R.J."/>
            <person name="Gomes A.C."/>
            <person name="Makela M.R."/>
            <person name="Stajich J."/>
            <person name="Grigoriev I.V."/>
            <person name="Mortensen U.H."/>
            <person name="De Vries R.P."/>
            <person name="Baker S.E."/>
            <person name="Andersen M.R."/>
        </authorList>
    </citation>
    <scope>NUCLEOTIDE SEQUENCE [LARGE SCALE GENOMIC DNA]</scope>
    <source>
        <strain evidence="1 2">CBS 209.92</strain>
    </source>
</reference>
<protein>
    <recommendedName>
        <fullName evidence="3">Hsp70 family protein</fullName>
    </recommendedName>
</protein>
<name>A0ABR4GNM6_9EURO</name>
<organism evidence="1 2">
    <name type="scientific">Aspergillus keveii</name>
    <dbReference type="NCBI Taxonomy" id="714993"/>
    <lineage>
        <taxon>Eukaryota</taxon>
        <taxon>Fungi</taxon>
        <taxon>Dikarya</taxon>
        <taxon>Ascomycota</taxon>
        <taxon>Pezizomycotina</taxon>
        <taxon>Eurotiomycetes</taxon>
        <taxon>Eurotiomycetidae</taxon>
        <taxon>Eurotiales</taxon>
        <taxon>Aspergillaceae</taxon>
        <taxon>Aspergillus</taxon>
        <taxon>Aspergillus subgen. Nidulantes</taxon>
    </lineage>
</organism>
<keyword evidence="2" id="KW-1185">Reference proteome</keyword>
<dbReference type="Gene3D" id="3.90.640.10">
    <property type="entry name" value="Actin, Chain A, domain 4"/>
    <property type="match status" value="1"/>
</dbReference>
<dbReference type="SUPFAM" id="SSF53067">
    <property type="entry name" value="Actin-like ATPase domain"/>
    <property type="match status" value="2"/>
</dbReference>
<dbReference type="EMBL" id="JBFTWV010000003">
    <property type="protein sequence ID" value="KAL2800681.1"/>
    <property type="molecule type" value="Genomic_DNA"/>
</dbReference>
<comment type="caution">
    <text evidence="1">The sequence shown here is derived from an EMBL/GenBank/DDBJ whole genome shotgun (WGS) entry which is preliminary data.</text>
</comment>
<dbReference type="Proteomes" id="UP001610563">
    <property type="component" value="Unassembled WGS sequence"/>
</dbReference>
<sequence length="428" mass="47609">MSDENQPGIVGIDFGGISSSAAFALDNGQNPELKVLDQWPRATPRFPEQDPENPEIESIVYYDQRFQVAGWSEDEEHAVITPQGGTKPGLYVFRNFKSDLFPPEDYPEELKAAIRVPGKTPEDITVDYLRHLRVSILSQVQRQRENLERGQGNLRVMITTPSFWNEEAKARFREIATEAGFEAKPDEKLDLISGLEAAILHAVFVQPAASPVGETFLVVDCGGHFVEAATFEVTTKNPVRLEKRTKVSASSCGSAEVTRRFLNLMIDKMDRTGIAFQGQTKHRMRHRCRKQFEEEVLLQLGKEAFQPPSEDLSGFWVADLGVEIDCPEADLTEGYMSFSEDEVYSCFDFAVERTLELVKELIAAVELQGLQLQGCLLVGGFNKCVYYSDRVRAGIAALGLGTIQSDYDPLAFAKGAVLAGLNDRFGPI</sequence>
<evidence type="ECO:0000313" key="1">
    <source>
        <dbReference type="EMBL" id="KAL2800681.1"/>
    </source>
</evidence>
<proteinExistence type="predicted"/>
<accession>A0ABR4GNM6</accession>